<evidence type="ECO:0000256" key="1">
    <source>
        <dbReference type="SAM" id="MobiDB-lite"/>
    </source>
</evidence>
<evidence type="ECO:0000313" key="2">
    <source>
        <dbReference type="EMBL" id="CAG8491340.1"/>
    </source>
</evidence>
<keyword evidence="3" id="KW-1185">Reference proteome</keyword>
<gene>
    <name evidence="2" type="ORF">ALEPTO_LOCUS3005</name>
</gene>
<proteinExistence type="predicted"/>
<feature type="compositionally biased region" description="Polar residues" evidence="1">
    <location>
        <begin position="29"/>
        <end position="47"/>
    </location>
</feature>
<sequence>MLQEQIALETTSAEALEATTNNLETATTDNSINDNAPPQTGSSTDLSVTVPTLSEGFLAHWLPLIAQAERELEEF</sequence>
<feature type="compositionally biased region" description="Low complexity" evidence="1">
    <location>
        <begin position="19"/>
        <end position="28"/>
    </location>
</feature>
<name>A0A9N8WLK4_9GLOM</name>
<feature type="non-terminal residue" evidence="2">
    <location>
        <position position="75"/>
    </location>
</feature>
<reference evidence="2" key="1">
    <citation type="submission" date="2021-06" db="EMBL/GenBank/DDBJ databases">
        <authorList>
            <person name="Kallberg Y."/>
            <person name="Tangrot J."/>
            <person name="Rosling A."/>
        </authorList>
    </citation>
    <scope>NUCLEOTIDE SEQUENCE</scope>
    <source>
        <strain evidence="2">FL130A</strain>
    </source>
</reference>
<organism evidence="2 3">
    <name type="scientific">Ambispora leptoticha</name>
    <dbReference type="NCBI Taxonomy" id="144679"/>
    <lineage>
        <taxon>Eukaryota</taxon>
        <taxon>Fungi</taxon>
        <taxon>Fungi incertae sedis</taxon>
        <taxon>Mucoromycota</taxon>
        <taxon>Glomeromycotina</taxon>
        <taxon>Glomeromycetes</taxon>
        <taxon>Archaeosporales</taxon>
        <taxon>Ambisporaceae</taxon>
        <taxon>Ambispora</taxon>
    </lineage>
</organism>
<evidence type="ECO:0000313" key="3">
    <source>
        <dbReference type="Proteomes" id="UP000789508"/>
    </source>
</evidence>
<dbReference type="AlphaFoldDB" id="A0A9N8WLK4"/>
<comment type="caution">
    <text evidence="2">The sequence shown here is derived from an EMBL/GenBank/DDBJ whole genome shotgun (WGS) entry which is preliminary data.</text>
</comment>
<feature type="non-terminal residue" evidence="2">
    <location>
        <position position="1"/>
    </location>
</feature>
<dbReference type="EMBL" id="CAJVPS010000509">
    <property type="protein sequence ID" value="CAG8491340.1"/>
    <property type="molecule type" value="Genomic_DNA"/>
</dbReference>
<feature type="region of interest" description="Disordered" evidence="1">
    <location>
        <begin position="19"/>
        <end position="47"/>
    </location>
</feature>
<accession>A0A9N8WLK4</accession>
<protein>
    <submittedName>
        <fullName evidence="2">7699_t:CDS:1</fullName>
    </submittedName>
</protein>
<dbReference type="Proteomes" id="UP000789508">
    <property type="component" value="Unassembled WGS sequence"/>
</dbReference>